<name>A0AAN6TBB3_9PEZI</name>
<feature type="transmembrane region" description="Helical" evidence="2">
    <location>
        <begin position="95"/>
        <end position="113"/>
    </location>
</feature>
<keyword evidence="4" id="KW-1185">Reference proteome</keyword>
<sequence length="256" mass="27012">MAISTAAARLRRTFHYPDDEGDSSNQEVLDEQEQEAVITQLVTERNTHNASLLRLLFLLPALSCLPFLLRVLSLLLSPFSTSSSSQHGTTNSPSLLLSLLGLTSLAATTWLLYRLDTTQTGFAFLDGSAYSSPSPGIGLGSASRGSDIMGGRRRRGRGRGVVDLRGLLGGSYSADGSPLERYLPYLNLGLAGLALVTGLLHTAKSSGLETAGVSPILLGALPGVVYAAVVGFKVAMKTGADPEKELGRLRYGYKGA</sequence>
<dbReference type="AlphaFoldDB" id="A0AAN6TBB3"/>
<gene>
    <name evidence="3" type="ORF">N656DRAFT_781033</name>
</gene>
<reference evidence="3" key="1">
    <citation type="journal article" date="2023" name="Mol. Phylogenet. Evol.">
        <title>Genome-scale phylogeny and comparative genomics of the fungal order Sordariales.</title>
        <authorList>
            <person name="Hensen N."/>
            <person name="Bonometti L."/>
            <person name="Westerberg I."/>
            <person name="Brannstrom I.O."/>
            <person name="Guillou S."/>
            <person name="Cros-Aarteil S."/>
            <person name="Calhoun S."/>
            <person name="Haridas S."/>
            <person name="Kuo A."/>
            <person name="Mondo S."/>
            <person name="Pangilinan J."/>
            <person name="Riley R."/>
            <person name="LaButti K."/>
            <person name="Andreopoulos B."/>
            <person name="Lipzen A."/>
            <person name="Chen C."/>
            <person name="Yan M."/>
            <person name="Daum C."/>
            <person name="Ng V."/>
            <person name="Clum A."/>
            <person name="Steindorff A."/>
            <person name="Ohm R.A."/>
            <person name="Martin F."/>
            <person name="Silar P."/>
            <person name="Natvig D.O."/>
            <person name="Lalanne C."/>
            <person name="Gautier V."/>
            <person name="Ament-Velasquez S.L."/>
            <person name="Kruys A."/>
            <person name="Hutchinson M.I."/>
            <person name="Powell A.J."/>
            <person name="Barry K."/>
            <person name="Miller A.N."/>
            <person name="Grigoriev I.V."/>
            <person name="Debuchy R."/>
            <person name="Gladieux P."/>
            <person name="Hiltunen Thoren M."/>
            <person name="Johannesson H."/>
        </authorList>
    </citation>
    <scope>NUCLEOTIDE SEQUENCE</scope>
    <source>
        <strain evidence="3">CBS 508.74</strain>
    </source>
</reference>
<dbReference type="GeneID" id="89939626"/>
<keyword evidence="2" id="KW-1133">Transmembrane helix</keyword>
<evidence type="ECO:0000256" key="1">
    <source>
        <dbReference type="SAM" id="MobiDB-lite"/>
    </source>
</evidence>
<accession>A0AAN6TBB3</accession>
<reference evidence="3" key="2">
    <citation type="submission" date="2023-05" db="EMBL/GenBank/DDBJ databases">
        <authorList>
            <consortium name="Lawrence Berkeley National Laboratory"/>
            <person name="Steindorff A."/>
            <person name="Hensen N."/>
            <person name="Bonometti L."/>
            <person name="Westerberg I."/>
            <person name="Brannstrom I.O."/>
            <person name="Guillou S."/>
            <person name="Cros-Aarteil S."/>
            <person name="Calhoun S."/>
            <person name="Haridas S."/>
            <person name="Kuo A."/>
            <person name="Mondo S."/>
            <person name="Pangilinan J."/>
            <person name="Riley R."/>
            <person name="Labutti K."/>
            <person name="Andreopoulos B."/>
            <person name="Lipzen A."/>
            <person name="Chen C."/>
            <person name="Yanf M."/>
            <person name="Daum C."/>
            <person name="Ng V."/>
            <person name="Clum A."/>
            <person name="Ohm R."/>
            <person name="Martin F."/>
            <person name="Silar P."/>
            <person name="Natvig D."/>
            <person name="Lalanne C."/>
            <person name="Gautier V."/>
            <person name="Ament-Velasquez S.L."/>
            <person name="Kruys A."/>
            <person name="Hutchinson M.I."/>
            <person name="Powell A.J."/>
            <person name="Barry K."/>
            <person name="Miller A.N."/>
            <person name="Grigoriev I.V."/>
            <person name="Debuchy R."/>
            <person name="Gladieux P."/>
            <person name="Thoren M.H."/>
            <person name="Johannesson H."/>
        </authorList>
    </citation>
    <scope>NUCLEOTIDE SEQUENCE</scope>
    <source>
        <strain evidence="3">CBS 508.74</strain>
    </source>
</reference>
<comment type="caution">
    <text evidence="3">The sequence shown here is derived from an EMBL/GenBank/DDBJ whole genome shotgun (WGS) entry which is preliminary data.</text>
</comment>
<dbReference type="EMBL" id="MU853347">
    <property type="protein sequence ID" value="KAK4111207.1"/>
    <property type="molecule type" value="Genomic_DNA"/>
</dbReference>
<dbReference type="RefSeq" id="XP_064668777.1">
    <property type="nucleotide sequence ID" value="XM_064815501.1"/>
</dbReference>
<dbReference type="Proteomes" id="UP001302812">
    <property type="component" value="Unassembled WGS sequence"/>
</dbReference>
<feature type="region of interest" description="Disordered" evidence="1">
    <location>
        <begin position="136"/>
        <end position="156"/>
    </location>
</feature>
<organism evidence="3 4">
    <name type="scientific">Canariomyces notabilis</name>
    <dbReference type="NCBI Taxonomy" id="2074819"/>
    <lineage>
        <taxon>Eukaryota</taxon>
        <taxon>Fungi</taxon>
        <taxon>Dikarya</taxon>
        <taxon>Ascomycota</taxon>
        <taxon>Pezizomycotina</taxon>
        <taxon>Sordariomycetes</taxon>
        <taxon>Sordariomycetidae</taxon>
        <taxon>Sordariales</taxon>
        <taxon>Chaetomiaceae</taxon>
        <taxon>Canariomyces</taxon>
    </lineage>
</organism>
<evidence type="ECO:0000256" key="2">
    <source>
        <dbReference type="SAM" id="Phobius"/>
    </source>
</evidence>
<feature type="transmembrane region" description="Helical" evidence="2">
    <location>
        <begin position="55"/>
        <end position="75"/>
    </location>
</feature>
<evidence type="ECO:0000313" key="4">
    <source>
        <dbReference type="Proteomes" id="UP001302812"/>
    </source>
</evidence>
<proteinExistence type="predicted"/>
<feature type="transmembrane region" description="Helical" evidence="2">
    <location>
        <begin position="182"/>
        <end position="203"/>
    </location>
</feature>
<evidence type="ECO:0000313" key="3">
    <source>
        <dbReference type="EMBL" id="KAK4111207.1"/>
    </source>
</evidence>
<protein>
    <submittedName>
        <fullName evidence="3">Uncharacterized protein</fullName>
    </submittedName>
</protein>
<keyword evidence="2" id="KW-0812">Transmembrane</keyword>
<feature type="transmembrane region" description="Helical" evidence="2">
    <location>
        <begin position="215"/>
        <end position="236"/>
    </location>
</feature>
<keyword evidence="2" id="KW-0472">Membrane</keyword>